<dbReference type="EMBL" id="LNYV01000004">
    <property type="protein sequence ID" value="KTD59844.1"/>
    <property type="molecule type" value="Genomic_DNA"/>
</dbReference>
<dbReference type="PATRIC" id="fig|28087.4.peg.515"/>
<dbReference type="Pfam" id="PF22035">
    <property type="entry name" value="Lpg0393_VPS9"/>
    <property type="match status" value="1"/>
</dbReference>
<evidence type="ECO:0000259" key="1">
    <source>
        <dbReference type="Pfam" id="PF22035"/>
    </source>
</evidence>
<dbReference type="Proteomes" id="UP000054621">
    <property type="component" value="Unassembled WGS sequence"/>
</dbReference>
<dbReference type="RefSeq" id="WP_027270168.1">
    <property type="nucleotide sequence ID" value="NZ_CAAAJE010000003.1"/>
</dbReference>
<accession>A0A0W0YSP6</accession>
<name>A0A0W0YSP6_9GAMM</name>
<organism evidence="2 3">
    <name type="scientific">Legionella sainthelensi</name>
    <dbReference type="NCBI Taxonomy" id="28087"/>
    <lineage>
        <taxon>Bacteria</taxon>
        <taxon>Pseudomonadati</taxon>
        <taxon>Pseudomonadota</taxon>
        <taxon>Gammaproteobacteria</taxon>
        <taxon>Legionellales</taxon>
        <taxon>Legionellaceae</taxon>
        <taxon>Legionella</taxon>
    </lineage>
</organism>
<proteinExistence type="predicted"/>
<evidence type="ECO:0000313" key="2">
    <source>
        <dbReference type="EMBL" id="KTD59844.1"/>
    </source>
</evidence>
<comment type="caution">
    <text evidence="2">The sequence shown here is derived from an EMBL/GenBank/DDBJ whole genome shotgun (WGS) entry which is preliminary data.</text>
</comment>
<reference evidence="2 3" key="1">
    <citation type="submission" date="2015-11" db="EMBL/GenBank/DDBJ databases">
        <title>Genomic analysis of 38 Legionella species identifies large and diverse effector repertoires.</title>
        <authorList>
            <person name="Burstein D."/>
            <person name="Amaro F."/>
            <person name="Zusman T."/>
            <person name="Lifshitz Z."/>
            <person name="Cohen O."/>
            <person name="Gilbert J.A."/>
            <person name="Pupko T."/>
            <person name="Shuman H.A."/>
            <person name="Segal G."/>
        </authorList>
    </citation>
    <scope>NUCLEOTIDE SEQUENCE [LARGE SCALE GENOMIC DNA]</scope>
    <source>
        <strain evidence="2 3">Mt.St.Helens-4</strain>
    </source>
</reference>
<dbReference type="OrthoDB" id="5652668at2"/>
<dbReference type="AlphaFoldDB" id="A0A0W0YSP6"/>
<gene>
    <name evidence="2" type="ORF">Lsai_0488</name>
</gene>
<protein>
    <recommendedName>
        <fullName evidence="1">Lpg0393-like VPS9-like domain-containing protein</fullName>
    </recommendedName>
</protein>
<feature type="domain" description="Lpg0393-like VPS9-like" evidence="1">
    <location>
        <begin position="124"/>
        <end position="218"/>
    </location>
</feature>
<sequence length="543" mass="62782">MNIQEYLDHLRNGNLLKVNNIAQEIQVKYQNIACGCYLHSMQELPDNYGDEYTDGFIYCQNKLYYIGTDKVAAEVSNFNKSQLESTLNEMDQQASGSLYLTEEQVNKLVPNKEGLNTPDPIFSKLGADDITPLIIYELCKTDVTEKDLDLMKFYEEIMYASFENSQAMLSCIATLQIAMKFAVILRKDSDYCTQLDSETQLNDKKAIQAFVDKRAPFALKLNSLTMEKDKAIADPTSYLKQNIGQMNYKTFFNLLNNVTSMRRDCEGNRDIFQLLDVHFNNKMHDKLSALITSKERIKIDIFIKQVRDAKTIERVAEGKTLYDLALENGLFDVANTLSKKHTELKCNEKIPNKEYIKDLAYCKKIQAKTDCLRALGEKIILDSVAMKEPIKLQGKFLDLKEKKITIDELKSFLEKNNELYKINMLDYKIAKAFEVIQKAQNLDNLILKYQHTPISSSNKITLDEFKKQSTDILNTENHRPEDSFFTKIKEIVNSIRISINIYRTAQDISNPSLNQKEIRRVLKEYREQQSESNNNENTIQYSF</sequence>
<dbReference type="InterPro" id="IPR054178">
    <property type="entry name" value="Lpg0393-like_VPS9"/>
</dbReference>
<evidence type="ECO:0000313" key="3">
    <source>
        <dbReference type="Proteomes" id="UP000054621"/>
    </source>
</evidence>